<dbReference type="PROSITE" id="PS00022">
    <property type="entry name" value="EGF_1"/>
    <property type="match status" value="5"/>
</dbReference>
<dbReference type="SMART" id="SM00282">
    <property type="entry name" value="LamG"/>
    <property type="match status" value="3"/>
</dbReference>
<feature type="disulfide bond" evidence="3">
    <location>
        <begin position="733"/>
        <end position="742"/>
    </location>
</feature>
<dbReference type="GO" id="GO:0048513">
    <property type="term" value="P:animal organ development"/>
    <property type="evidence" value="ECO:0007669"/>
    <property type="project" value="UniProtKB-ARBA"/>
</dbReference>
<reference evidence="6" key="1">
    <citation type="submission" date="2021-05" db="EMBL/GenBank/DDBJ databases">
        <authorList>
            <person name="Alioto T."/>
            <person name="Alioto T."/>
            <person name="Gomez Garrido J."/>
        </authorList>
    </citation>
    <scope>NUCLEOTIDE SEQUENCE</scope>
</reference>
<feature type="domain" description="EGF-like" evidence="5">
    <location>
        <begin position="443"/>
        <end position="481"/>
    </location>
</feature>
<accession>A0A8D9E922</accession>
<dbReference type="InterPro" id="IPR013320">
    <property type="entry name" value="ConA-like_dom_sf"/>
</dbReference>
<proteinExistence type="predicted"/>
<dbReference type="GO" id="GO:0016020">
    <property type="term" value="C:membrane"/>
    <property type="evidence" value="ECO:0007669"/>
    <property type="project" value="UniProtKB-SubCell"/>
</dbReference>
<dbReference type="Gene3D" id="2.60.120.200">
    <property type="match status" value="4"/>
</dbReference>
<dbReference type="InterPro" id="IPR050372">
    <property type="entry name" value="Neurexin-related_CASP"/>
</dbReference>
<dbReference type="PANTHER" id="PTHR15036">
    <property type="entry name" value="PIKACHURIN-LIKE PROTEIN"/>
    <property type="match status" value="1"/>
</dbReference>
<comment type="caution">
    <text evidence="3">Lacks conserved residue(s) required for the propagation of feature annotation.</text>
</comment>
<feature type="domain" description="EGF-like" evidence="5">
    <location>
        <begin position="135"/>
        <end position="168"/>
    </location>
</feature>
<evidence type="ECO:0000259" key="5">
    <source>
        <dbReference type="PROSITE" id="PS50026"/>
    </source>
</evidence>
<sequence>MSLYLEDGLLKFQFSCGVQTMLFSEVQIRVNNGFDINILAMVELVPLLNTSLHCVASLRINNTLVMSGEQVAMNHRRDDFNSGLYLGGIPTQVMHMINSPVTTGMTGCVSSLQIDGEERQVYKDAVDEKEVTECSSLACLSNPCFGSATCVEFGDTYNCHCPSGFVGTACELSVCDDNPCMFGATCVQYPGSGFLCLCPLGKHGIFCEHDIDIGQASYSSSVAGLSSFSAYLIPATIHHSFELKFRFVPNTMDQIALLAFIGQDYQHDAITDHLAVSFIKGYVVLTWNLGSGPRRIFTPNTISPKSKRGGYTVRVGKSGQQCWLMVDNMGNVTSKSPGRLTQLNTKPMLYLGGHFSRNFSILPHDLPLHAGFSGCIFDVELSVGNVGINLYRTRPAEGRGVGQCGTSQCHNHTCTHGGACMNHGATFTCLCADGWFGPLCGSRYNLCDSTRHNCSSGATCVPLLHTYECDCPPGRTGKFCEKEESLSDISFTGKRSFVSLPSSELHLHEACIDLEIRPAKDKGLVMYFGHTDKNSMMTLSLQGGVLELRVLVLGNSKRNGDIVIVRSGRVLAMNEWSRVKAGRFGRKLFLWVNGITNTGVLLPGESLLPSDSPLYLGGAKDMSDLPAGAVSGLPVPMEGCIRRVQINWMPLPLNKSTILEGRNVRDCDGTACGGDVCLHGGSCWLDINLEAHCACPEQYTGTNCESEVSCEEVDCLNHGRCVTGGSDLHHCSCPTGWSGAFCEDEIPRGAARFNADSYLVIDKLSPKKALQKKRGIFVYDVHHVYVNFSSASPDGMIFWSSSKEGEYIALGLEQSLLKLSWSWSGLIQTIVVPGNPVADGIWHDVSISFPDPMNITVVLDNHLVYTYQHDVENNAALTTNGKFYLGGFPDRVAVANRTRGIFKSSFSGCLSEIAWNNSPAVTDFKKHKGENVKSCALFEL</sequence>
<dbReference type="InterPro" id="IPR000742">
    <property type="entry name" value="EGF"/>
</dbReference>
<dbReference type="SUPFAM" id="SSF57196">
    <property type="entry name" value="EGF/Laminin"/>
    <property type="match status" value="2"/>
</dbReference>
<dbReference type="Gene3D" id="2.10.25.10">
    <property type="entry name" value="Laminin"/>
    <property type="match status" value="6"/>
</dbReference>
<dbReference type="InterPro" id="IPR009030">
    <property type="entry name" value="Growth_fac_rcpt_cys_sf"/>
</dbReference>
<dbReference type="Pfam" id="PF02210">
    <property type="entry name" value="Laminin_G_2"/>
    <property type="match status" value="3"/>
</dbReference>
<dbReference type="GO" id="GO:0005509">
    <property type="term" value="F:calcium ion binding"/>
    <property type="evidence" value="ECO:0007669"/>
    <property type="project" value="InterPro"/>
</dbReference>
<dbReference type="PROSITE" id="PS00010">
    <property type="entry name" value="ASX_HYDROXYL"/>
    <property type="match status" value="1"/>
</dbReference>
<evidence type="ECO:0000313" key="6">
    <source>
        <dbReference type="EMBL" id="CAG6743100.1"/>
    </source>
</evidence>
<feature type="disulfide bond" evidence="3">
    <location>
        <begin position="695"/>
        <end position="704"/>
    </location>
</feature>
<dbReference type="PROSITE" id="PS50026">
    <property type="entry name" value="EGF_3"/>
    <property type="match status" value="6"/>
</dbReference>
<dbReference type="SUPFAM" id="SSF49899">
    <property type="entry name" value="Concanavalin A-like lectins/glucanases"/>
    <property type="match status" value="4"/>
</dbReference>
<dbReference type="GO" id="GO:0009653">
    <property type="term" value="P:anatomical structure morphogenesis"/>
    <property type="evidence" value="ECO:0007669"/>
    <property type="project" value="UniProtKB-ARBA"/>
</dbReference>
<feature type="domain" description="EGF-like" evidence="5">
    <location>
        <begin position="706"/>
        <end position="743"/>
    </location>
</feature>
<dbReference type="PROSITE" id="PS50025">
    <property type="entry name" value="LAM_G_DOMAIN"/>
    <property type="match status" value="4"/>
</dbReference>
<feature type="domain" description="Laminin G" evidence="4">
    <location>
        <begin position="1"/>
        <end position="139"/>
    </location>
</feature>
<dbReference type="PANTHER" id="PTHR15036:SF85">
    <property type="entry name" value="SP2353, ISOFORM A"/>
    <property type="match status" value="1"/>
</dbReference>
<dbReference type="SUPFAM" id="SSF57184">
    <property type="entry name" value="Growth factor receptor domain"/>
    <property type="match status" value="1"/>
</dbReference>
<dbReference type="Pfam" id="PF00008">
    <property type="entry name" value="EGF"/>
    <property type="match status" value="5"/>
</dbReference>
<dbReference type="EMBL" id="HBUF01443286">
    <property type="protein sequence ID" value="CAG6743100.1"/>
    <property type="molecule type" value="Transcribed_RNA"/>
</dbReference>
<dbReference type="InterPro" id="IPR001791">
    <property type="entry name" value="Laminin_G"/>
</dbReference>
<feature type="domain" description="Laminin G" evidence="4">
    <location>
        <begin position="487"/>
        <end position="672"/>
    </location>
</feature>
<dbReference type="InterPro" id="IPR001881">
    <property type="entry name" value="EGF-like_Ca-bd_dom"/>
</dbReference>
<keyword evidence="2 3" id="KW-1015">Disulfide bond</keyword>
<evidence type="ECO:0000256" key="1">
    <source>
        <dbReference type="ARBA" id="ARBA00022737"/>
    </source>
</evidence>
<feature type="domain" description="EGF-like" evidence="5">
    <location>
        <begin position="405"/>
        <end position="441"/>
    </location>
</feature>
<dbReference type="Pfam" id="PF00054">
    <property type="entry name" value="Laminin_G_1"/>
    <property type="match status" value="1"/>
</dbReference>
<name>A0A8D9E922_9HEMI</name>
<evidence type="ECO:0000256" key="2">
    <source>
        <dbReference type="ARBA" id="ARBA00023157"/>
    </source>
</evidence>
<dbReference type="AlphaFoldDB" id="A0A8D9E922"/>
<feature type="disulfide bond" evidence="3">
    <location>
        <begin position="198"/>
        <end position="207"/>
    </location>
</feature>
<dbReference type="CDD" id="cd00054">
    <property type="entry name" value="EGF_CA"/>
    <property type="match status" value="5"/>
</dbReference>
<feature type="domain" description="Laminin G" evidence="4">
    <location>
        <begin position="215"/>
        <end position="409"/>
    </location>
</feature>
<dbReference type="SMART" id="SM00181">
    <property type="entry name" value="EGF"/>
    <property type="match status" value="6"/>
</dbReference>
<evidence type="ECO:0000259" key="4">
    <source>
        <dbReference type="PROSITE" id="PS50025"/>
    </source>
</evidence>
<dbReference type="CDD" id="cd00110">
    <property type="entry name" value="LamG"/>
    <property type="match status" value="4"/>
</dbReference>
<protein>
    <submittedName>
        <fullName evidence="6">Protein eyes shut</fullName>
    </submittedName>
</protein>
<evidence type="ECO:0000256" key="3">
    <source>
        <dbReference type="PROSITE-ProRule" id="PRU00076"/>
    </source>
</evidence>
<organism evidence="6">
    <name type="scientific">Cacopsylla melanoneura</name>
    <dbReference type="NCBI Taxonomy" id="428564"/>
    <lineage>
        <taxon>Eukaryota</taxon>
        <taxon>Metazoa</taxon>
        <taxon>Ecdysozoa</taxon>
        <taxon>Arthropoda</taxon>
        <taxon>Hexapoda</taxon>
        <taxon>Insecta</taxon>
        <taxon>Pterygota</taxon>
        <taxon>Neoptera</taxon>
        <taxon>Paraneoptera</taxon>
        <taxon>Hemiptera</taxon>
        <taxon>Sternorrhyncha</taxon>
        <taxon>Psylloidea</taxon>
        <taxon>Psyllidae</taxon>
        <taxon>Psyllinae</taxon>
        <taxon>Cacopsylla</taxon>
    </lineage>
</organism>
<feature type="disulfide bond" evidence="3">
    <location>
        <begin position="431"/>
        <end position="440"/>
    </location>
</feature>
<dbReference type="InterPro" id="IPR000152">
    <property type="entry name" value="EGF-type_Asp/Asn_hydroxyl_site"/>
</dbReference>
<dbReference type="GO" id="GO:0030154">
    <property type="term" value="P:cell differentiation"/>
    <property type="evidence" value="ECO:0007669"/>
    <property type="project" value="UniProtKB-ARBA"/>
</dbReference>
<feature type="domain" description="Laminin G" evidence="4">
    <location>
        <begin position="748"/>
        <end position="935"/>
    </location>
</feature>
<dbReference type="PROSITE" id="PS01186">
    <property type="entry name" value="EGF_2"/>
    <property type="match status" value="2"/>
</dbReference>
<feature type="disulfide bond" evidence="3">
    <location>
        <begin position="471"/>
        <end position="480"/>
    </location>
</feature>
<keyword evidence="1" id="KW-0677">Repeat</keyword>
<feature type="domain" description="EGF-like" evidence="5">
    <location>
        <begin position="171"/>
        <end position="208"/>
    </location>
</feature>
<keyword evidence="3" id="KW-0245">EGF-like domain</keyword>
<dbReference type="SMART" id="SM00179">
    <property type="entry name" value="EGF_CA"/>
    <property type="match status" value="6"/>
</dbReference>
<feature type="domain" description="EGF-like" evidence="5">
    <location>
        <begin position="668"/>
        <end position="705"/>
    </location>
</feature>